<evidence type="ECO:0000256" key="1">
    <source>
        <dbReference type="ARBA" id="ARBA00023098"/>
    </source>
</evidence>
<reference evidence="3 4" key="1">
    <citation type="submission" date="2023-10" db="EMBL/GenBank/DDBJ databases">
        <title>Characteristics and mechanism of a salt-tolerant marine origin heterotrophic nitrifying- aerobic denitrifying bacteria Marinobacter xestospongiae HN1.</title>
        <authorList>
            <person name="Qi R."/>
        </authorList>
    </citation>
    <scope>NUCLEOTIDE SEQUENCE [LARGE SCALE GENOMIC DNA]</scope>
    <source>
        <strain evidence="3 4">HN1</strain>
    </source>
</reference>
<dbReference type="InterPro" id="IPR002641">
    <property type="entry name" value="PNPLA_dom"/>
</dbReference>
<evidence type="ECO:0000313" key="3">
    <source>
        <dbReference type="EMBL" id="MDV2078165.1"/>
    </source>
</evidence>
<proteinExistence type="predicted"/>
<accession>A0ABU3VV65</accession>
<organism evidence="3 4">
    <name type="scientific">Marinobacter xestospongiae</name>
    <dbReference type="NCBI Taxonomy" id="994319"/>
    <lineage>
        <taxon>Bacteria</taxon>
        <taxon>Pseudomonadati</taxon>
        <taxon>Pseudomonadota</taxon>
        <taxon>Gammaproteobacteria</taxon>
        <taxon>Pseudomonadales</taxon>
        <taxon>Marinobacteraceae</taxon>
        <taxon>Marinobacter</taxon>
    </lineage>
</organism>
<sequence length="363" mass="40029">MTAIHTRPPALTVRAGRRALARLRAEPLTPADVHVIPGAAGGPKALGLTGLDKAIFGDWLPRAPQERALIGSSIGSWRFAAVASSEDPKAQLAKLAELYTCQRFSKGVSAAEVSRKSVQFLEQLLAGREDFLLSHPHYRLNIVVVRSRGLLEHDSRGRLGLGLMNAISANMVSRRHLGRFMERGIVHDARLPLPMAKLVDFPSHQVELNRDNLLPALLASASIPLVMSGVRNIPGAPEGVYRDGGLLDYHLDLPYEQPGVVLYPHFTDRVIPGWFDKSLPWRRGDATRLQDVLLIAPSPEYLASLPDRKLPDRKDFERYLGDDAGREKAWRGAVAASDQLGEEFLELVNSGRLKDVLRPLEGR</sequence>
<comment type="caution">
    <text evidence="3">The sequence shown here is derived from an EMBL/GenBank/DDBJ whole genome shotgun (WGS) entry which is preliminary data.</text>
</comment>
<keyword evidence="1" id="KW-0443">Lipid metabolism</keyword>
<evidence type="ECO:0000313" key="4">
    <source>
        <dbReference type="Proteomes" id="UP001269819"/>
    </source>
</evidence>
<name>A0ABU3VV65_9GAMM</name>
<feature type="domain" description="PNPLA" evidence="2">
    <location>
        <begin position="69"/>
        <end position="248"/>
    </location>
</feature>
<gene>
    <name evidence="3" type="ORF">RYS15_05690</name>
</gene>
<keyword evidence="4" id="KW-1185">Reference proteome</keyword>
<dbReference type="Pfam" id="PF01734">
    <property type="entry name" value="Patatin"/>
    <property type="match status" value="1"/>
</dbReference>
<dbReference type="EMBL" id="JAWIIJ010000003">
    <property type="protein sequence ID" value="MDV2078165.1"/>
    <property type="molecule type" value="Genomic_DNA"/>
</dbReference>
<dbReference type="Proteomes" id="UP001269819">
    <property type="component" value="Unassembled WGS sequence"/>
</dbReference>
<dbReference type="RefSeq" id="WP_316972991.1">
    <property type="nucleotide sequence ID" value="NZ_JAWIIJ010000003.1"/>
</dbReference>
<evidence type="ECO:0000259" key="2">
    <source>
        <dbReference type="Pfam" id="PF01734"/>
    </source>
</evidence>
<dbReference type="InterPro" id="IPR016035">
    <property type="entry name" value="Acyl_Trfase/lysoPLipase"/>
</dbReference>
<dbReference type="SUPFAM" id="SSF52151">
    <property type="entry name" value="FabD/lysophospholipase-like"/>
    <property type="match status" value="1"/>
</dbReference>
<protein>
    <submittedName>
        <fullName evidence="3">Patatin-like phospholipase family protein</fullName>
    </submittedName>
</protein>